<dbReference type="Proteomes" id="UP000721236">
    <property type="component" value="Unassembled WGS sequence"/>
</dbReference>
<evidence type="ECO:0000259" key="1">
    <source>
        <dbReference type="Pfam" id="PF10593"/>
    </source>
</evidence>
<feature type="domain" description="Putative endonuclease Z1" evidence="1">
    <location>
        <begin position="437"/>
        <end position="669"/>
    </location>
</feature>
<dbReference type="Pfam" id="PF10593">
    <property type="entry name" value="Z1"/>
    <property type="match status" value="1"/>
</dbReference>
<dbReference type="InterPro" id="IPR018310">
    <property type="entry name" value="Put_endonuclease_Z1-dom"/>
</dbReference>
<evidence type="ECO:0000313" key="3">
    <source>
        <dbReference type="Proteomes" id="UP000721236"/>
    </source>
</evidence>
<comment type="caution">
    <text evidence="2">The sequence shown here is derived from an EMBL/GenBank/DDBJ whole genome shotgun (WGS) entry which is preliminary data.</text>
</comment>
<keyword evidence="3" id="KW-1185">Reference proteome</keyword>
<dbReference type="EMBL" id="CAJZAH010000008">
    <property type="protein sequence ID" value="CAG9182983.1"/>
    <property type="molecule type" value="Genomic_DNA"/>
</dbReference>
<reference evidence="2 3" key="1">
    <citation type="submission" date="2021-08" db="EMBL/GenBank/DDBJ databases">
        <authorList>
            <person name="Peeters C."/>
        </authorList>
    </citation>
    <scope>NUCLEOTIDE SEQUENCE [LARGE SCALE GENOMIC DNA]</scope>
    <source>
        <strain evidence="2 3">LMG 21510</strain>
    </source>
</reference>
<protein>
    <recommendedName>
        <fullName evidence="1">Putative endonuclease Z1 domain-containing protein</fullName>
    </recommendedName>
</protein>
<dbReference type="RefSeq" id="WP_224044268.1">
    <property type="nucleotide sequence ID" value="NZ_CAJZAH010000008.1"/>
</dbReference>
<name>A0ABN7ZAI0_9BURK</name>
<gene>
    <name evidence="2" type="ORF">LMG21510_04719</name>
</gene>
<accession>A0ABN7ZAI0</accession>
<evidence type="ECO:0000313" key="2">
    <source>
        <dbReference type="EMBL" id="CAG9182983.1"/>
    </source>
</evidence>
<sequence length="941" mass="104180">MLNEANSLNVLKVVQMLLQEEQDKSCITPAVIEQKISLALMLNRGWVEGLDREWVVEELIRRFSVWIGKDTSLVDNVGHKPWLTPERKNNWRYWQRYREWQEAKLPWSAIDGLDASTDDVLGSLEDPLRPGSWDRRGLVVGHVQSGKTGNYTGLISKAADAGYKIIVVLAGMHNNLRSQTQMRLDEGFLGYATSAFQDGALNVIGVGVIDGDPAIRPNYATNRSDNGDFSAKVAKNLGITPEQRPWLFVIKKNKSVLQRLLHWITSHVANASDPDTGRRIVTNLPLLVIDDEADHASVDTGEQLIGEDGVPDPEHQPTAINSLIRRILHAFTRKAYVGYTATPFANIFIHERGATHDEGRDLFPSSFIVNLGAPSNYIGPTKVFGLAGPDGREGGLPLVRVVSDHCSEDGKSGWMPVSHKATYRPHDPSTESGLPESLAEAIDAFILTCAIRQLRGQGGEHSSMLVHVTRFNAVQQVVHQCIDSYVRHMRQRVLRQIGSEPILARLKDLWRNDFVPTTEAMAASSLSATGTSETWEHIVEALPVVLEAISVRMINGTAKDALDYADSATGLKVIAVGGDKLARGLTLEGLCTSYFLRASRMYDTLMQMGRWFGYRPGYLDVCRLYTTSELVEWFEHIADAAEELREEFDEMVASGGKPIDFGLKVKSHPVLMVTSRLKMRSAKSLYLSFSGSVVETVTLFRDPVKHKSNLDAFRRLSATLGPSRGKPSQKRNGTTESWAAAMWKDVSWEAVVAFLQDYETHPEALKVNSRVIAEFVAAMARAGELTSWTVAVIGGSVNERVEEVGGQPVPRMVRTAKPKHDDRYSIGRLLSPRDEGLDIEETAWLSALNATRKKWHKDPGRNSSTEAPTVPSGISLRAARRPETALLLLYLLDPEESKVDSLKGKGPVIAFGISFPGSESGTKVEYKVNNVLWEQQYGASE</sequence>
<proteinExistence type="predicted"/>
<organism evidence="2 3">
    <name type="scientific">Cupriavidus respiraculi</name>
    <dbReference type="NCBI Taxonomy" id="195930"/>
    <lineage>
        <taxon>Bacteria</taxon>
        <taxon>Pseudomonadati</taxon>
        <taxon>Pseudomonadota</taxon>
        <taxon>Betaproteobacteria</taxon>
        <taxon>Burkholderiales</taxon>
        <taxon>Burkholderiaceae</taxon>
        <taxon>Cupriavidus</taxon>
    </lineage>
</organism>